<keyword evidence="1" id="KW-0472">Membrane</keyword>
<accession>A0A1G1L1S2</accession>
<dbReference type="InterPro" id="IPR003660">
    <property type="entry name" value="HAMP_dom"/>
</dbReference>
<organism evidence="3 4">
    <name type="scientific">Candidatus Danuiimicrobium aquiferis</name>
    <dbReference type="NCBI Taxonomy" id="1801832"/>
    <lineage>
        <taxon>Bacteria</taxon>
        <taxon>Pseudomonadati</taxon>
        <taxon>Candidatus Omnitrophota</taxon>
        <taxon>Candidatus Danuiimicrobium</taxon>
    </lineage>
</organism>
<name>A0A1G1L1S2_9BACT</name>
<evidence type="ECO:0000256" key="1">
    <source>
        <dbReference type="SAM" id="Phobius"/>
    </source>
</evidence>
<dbReference type="Proteomes" id="UP000178187">
    <property type="component" value="Unassembled WGS sequence"/>
</dbReference>
<dbReference type="GO" id="GO:0007165">
    <property type="term" value="P:signal transduction"/>
    <property type="evidence" value="ECO:0007669"/>
    <property type="project" value="InterPro"/>
</dbReference>
<protein>
    <recommendedName>
        <fullName evidence="2">HAMP domain-containing protein</fullName>
    </recommendedName>
</protein>
<sequence>MIGFRNRRKHFFIQKPLQLRYVLYVVATLTIVSTCAIIGTYFGVWGSVIKAFSEEEIRETIITASRIYEYEEARRPKSIMDKFTFPSIRFFKETELLSERQKEILKQILDETHIRLAWLSLLLFIFIGWGSIYLTHKIAGPLYRFSKSFEALVNRDLTLRIRLRKYDEAQQVAQRFNEMMAYLDVSVQKMKRIADEYPKDLAIEELKKELAKFKTSS</sequence>
<dbReference type="EMBL" id="MHFR01000015">
    <property type="protein sequence ID" value="OGW99097.1"/>
    <property type="molecule type" value="Genomic_DNA"/>
</dbReference>
<feature type="transmembrane region" description="Helical" evidence="1">
    <location>
        <begin position="116"/>
        <end position="135"/>
    </location>
</feature>
<feature type="transmembrane region" description="Helical" evidence="1">
    <location>
        <begin position="21"/>
        <end position="44"/>
    </location>
</feature>
<dbReference type="SUPFAM" id="SSF158472">
    <property type="entry name" value="HAMP domain-like"/>
    <property type="match status" value="1"/>
</dbReference>
<gene>
    <name evidence="3" type="ORF">A3G33_05585</name>
</gene>
<feature type="domain" description="HAMP" evidence="2">
    <location>
        <begin position="136"/>
        <end position="188"/>
    </location>
</feature>
<dbReference type="Gene3D" id="6.10.340.10">
    <property type="match status" value="1"/>
</dbReference>
<keyword evidence="1" id="KW-0812">Transmembrane</keyword>
<dbReference type="AlphaFoldDB" id="A0A1G1L1S2"/>
<evidence type="ECO:0000259" key="2">
    <source>
        <dbReference type="PROSITE" id="PS50885"/>
    </source>
</evidence>
<evidence type="ECO:0000313" key="4">
    <source>
        <dbReference type="Proteomes" id="UP000178187"/>
    </source>
</evidence>
<keyword evidence="1" id="KW-1133">Transmembrane helix</keyword>
<dbReference type="GO" id="GO:0016020">
    <property type="term" value="C:membrane"/>
    <property type="evidence" value="ECO:0007669"/>
    <property type="project" value="InterPro"/>
</dbReference>
<dbReference type="PROSITE" id="PS50885">
    <property type="entry name" value="HAMP"/>
    <property type="match status" value="1"/>
</dbReference>
<reference evidence="3 4" key="1">
    <citation type="journal article" date="2016" name="Nat. Commun.">
        <title>Thousands of microbial genomes shed light on interconnected biogeochemical processes in an aquifer system.</title>
        <authorList>
            <person name="Anantharaman K."/>
            <person name="Brown C.T."/>
            <person name="Hug L.A."/>
            <person name="Sharon I."/>
            <person name="Castelle C.J."/>
            <person name="Probst A.J."/>
            <person name="Thomas B.C."/>
            <person name="Singh A."/>
            <person name="Wilkins M.J."/>
            <person name="Karaoz U."/>
            <person name="Brodie E.L."/>
            <person name="Williams K.H."/>
            <person name="Hubbard S.S."/>
            <person name="Banfield J.F."/>
        </authorList>
    </citation>
    <scope>NUCLEOTIDE SEQUENCE [LARGE SCALE GENOMIC DNA]</scope>
</reference>
<evidence type="ECO:0000313" key="3">
    <source>
        <dbReference type="EMBL" id="OGW99097.1"/>
    </source>
</evidence>
<comment type="caution">
    <text evidence="3">The sequence shown here is derived from an EMBL/GenBank/DDBJ whole genome shotgun (WGS) entry which is preliminary data.</text>
</comment>
<proteinExistence type="predicted"/>